<name>A0ABW1YHV2_9DEIO</name>
<dbReference type="SUPFAM" id="SSF51306">
    <property type="entry name" value="LexA/Signal peptidase"/>
    <property type="match status" value="1"/>
</dbReference>
<accession>A0ABW1YHV2</accession>
<proteinExistence type="predicted"/>
<dbReference type="EMBL" id="JBHSWD010000001">
    <property type="protein sequence ID" value="MFC6592444.1"/>
    <property type="molecule type" value="Genomic_DNA"/>
</dbReference>
<reference evidence="2" key="1">
    <citation type="journal article" date="2019" name="Int. J. Syst. Evol. Microbiol.">
        <title>The Global Catalogue of Microorganisms (GCM) 10K type strain sequencing project: providing services to taxonomists for standard genome sequencing and annotation.</title>
        <authorList>
            <consortium name="The Broad Institute Genomics Platform"/>
            <consortium name="The Broad Institute Genome Sequencing Center for Infectious Disease"/>
            <person name="Wu L."/>
            <person name="Ma J."/>
        </authorList>
    </citation>
    <scope>NUCLEOTIDE SEQUENCE [LARGE SCALE GENOMIC DNA]</scope>
    <source>
        <strain evidence="2">CGMCC 1.15772</strain>
    </source>
</reference>
<keyword evidence="2" id="KW-1185">Reference proteome</keyword>
<dbReference type="RefSeq" id="WP_380083681.1">
    <property type="nucleotide sequence ID" value="NZ_JBHSWD010000001.1"/>
</dbReference>
<evidence type="ECO:0000313" key="1">
    <source>
        <dbReference type="EMBL" id="MFC6592444.1"/>
    </source>
</evidence>
<dbReference type="InterPro" id="IPR036286">
    <property type="entry name" value="LexA/Signal_pep-like_sf"/>
</dbReference>
<sequence>MGDNRQLGSSLDSRVYGPVPLGGAAGTANWRLWPQPAQVGP</sequence>
<protein>
    <submittedName>
        <fullName evidence="1">Uncharacterized protein</fullName>
    </submittedName>
</protein>
<comment type="caution">
    <text evidence="1">The sequence shown here is derived from an EMBL/GenBank/DDBJ whole genome shotgun (WGS) entry which is preliminary data.</text>
</comment>
<gene>
    <name evidence="1" type="ORF">ACFP81_10835</name>
</gene>
<dbReference type="Proteomes" id="UP001596297">
    <property type="component" value="Unassembled WGS sequence"/>
</dbReference>
<evidence type="ECO:0000313" key="2">
    <source>
        <dbReference type="Proteomes" id="UP001596297"/>
    </source>
</evidence>
<organism evidence="1 2">
    <name type="scientific">Deinococcus lacus</name>
    <dbReference type="NCBI Taxonomy" id="392561"/>
    <lineage>
        <taxon>Bacteria</taxon>
        <taxon>Thermotogati</taxon>
        <taxon>Deinococcota</taxon>
        <taxon>Deinococci</taxon>
        <taxon>Deinococcales</taxon>
        <taxon>Deinococcaceae</taxon>
        <taxon>Deinococcus</taxon>
    </lineage>
</organism>
<dbReference type="Gene3D" id="2.10.109.10">
    <property type="entry name" value="Umud Fragment, subunit A"/>
    <property type="match status" value="1"/>
</dbReference>